<dbReference type="OrthoDB" id="9904499at2"/>
<dbReference type="EMBL" id="CP023004">
    <property type="protein sequence ID" value="AWI10316.1"/>
    <property type="molecule type" value="Genomic_DNA"/>
</dbReference>
<evidence type="ECO:0000313" key="3">
    <source>
        <dbReference type="Proteomes" id="UP000244896"/>
    </source>
</evidence>
<protein>
    <recommendedName>
        <fullName evidence="1">Cyanophage baseplate Pam3 plug gp18 domain-containing protein</fullName>
    </recommendedName>
</protein>
<dbReference type="InterPro" id="IPR054252">
    <property type="entry name" value="Pam3_gp18"/>
</dbReference>
<organism evidence="2 3">
    <name type="scientific">Ereboglobus luteus</name>
    <dbReference type="NCBI Taxonomy" id="1796921"/>
    <lineage>
        <taxon>Bacteria</taxon>
        <taxon>Pseudomonadati</taxon>
        <taxon>Verrucomicrobiota</taxon>
        <taxon>Opitutia</taxon>
        <taxon>Opitutales</taxon>
        <taxon>Opitutaceae</taxon>
        <taxon>Ereboglobus</taxon>
    </lineage>
</organism>
<dbReference type="KEGG" id="elut:CKA38_14580"/>
<name>A0A2U8E664_9BACT</name>
<gene>
    <name evidence="2" type="ORF">CKA38_14580</name>
</gene>
<accession>A0A2U8E664</accession>
<evidence type="ECO:0000313" key="2">
    <source>
        <dbReference type="EMBL" id="AWI10316.1"/>
    </source>
</evidence>
<feature type="domain" description="Cyanophage baseplate Pam3 plug gp18" evidence="1">
    <location>
        <begin position="1"/>
        <end position="100"/>
    </location>
</feature>
<proteinExistence type="predicted"/>
<reference evidence="2 3" key="1">
    <citation type="journal article" date="2018" name="Syst. Appl. Microbiol.">
        <title>Ereboglobus luteus gen. nov. sp. nov. from cockroach guts, and new insights into the oxygen relationship of the genera Opitutus and Didymococcus (Verrucomicrobia: Opitutaceae).</title>
        <authorList>
            <person name="Tegtmeier D."/>
            <person name="Belitz A."/>
            <person name="Radek R."/>
            <person name="Heimerl T."/>
            <person name="Brune A."/>
        </authorList>
    </citation>
    <scope>NUCLEOTIDE SEQUENCE [LARGE SCALE GENOMIC DNA]</scope>
    <source>
        <strain evidence="2 3">Ho45</strain>
    </source>
</reference>
<keyword evidence="3" id="KW-1185">Reference proteome</keyword>
<sequence>MKLIPPLSDSPRQRFSFVLEDNRRVDFTLQYVSQQRGWFFDLDCEDDFALSGIRLVSSQNILRPWRAIIPFGLAVVTLSEGEPMRQSDLADGTVKLYILEGTDIDYIENLCFARK</sequence>
<dbReference type="Proteomes" id="UP000244896">
    <property type="component" value="Chromosome"/>
</dbReference>
<dbReference type="Pfam" id="PF22479">
    <property type="entry name" value="Pam3_gp18"/>
    <property type="match status" value="1"/>
</dbReference>
<dbReference type="RefSeq" id="WP_108826219.1">
    <property type="nucleotide sequence ID" value="NZ_CP023004.1"/>
</dbReference>
<evidence type="ECO:0000259" key="1">
    <source>
        <dbReference type="Pfam" id="PF22479"/>
    </source>
</evidence>
<dbReference type="AlphaFoldDB" id="A0A2U8E664"/>